<gene>
    <name evidence="2" type="ORF">JX265_000628</name>
</gene>
<evidence type="ECO:0000256" key="1">
    <source>
        <dbReference type="SAM" id="SignalP"/>
    </source>
</evidence>
<dbReference type="PANTHER" id="PTHR35605">
    <property type="entry name" value="ECP2 EFFECTOR PROTEIN DOMAIN-CONTAINING PROTEIN-RELATED"/>
    <property type="match status" value="1"/>
</dbReference>
<dbReference type="AlphaFoldDB" id="A0A9P9WZ59"/>
<feature type="signal peptide" evidence="1">
    <location>
        <begin position="1"/>
        <end position="20"/>
    </location>
</feature>
<organism evidence="2 3">
    <name type="scientific">Neoarthrinium moseri</name>
    <dbReference type="NCBI Taxonomy" id="1658444"/>
    <lineage>
        <taxon>Eukaryota</taxon>
        <taxon>Fungi</taxon>
        <taxon>Dikarya</taxon>
        <taxon>Ascomycota</taxon>
        <taxon>Pezizomycotina</taxon>
        <taxon>Sordariomycetes</taxon>
        <taxon>Xylariomycetidae</taxon>
        <taxon>Amphisphaeriales</taxon>
        <taxon>Apiosporaceae</taxon>
        <taxon>Neoarthrinium</taxon>
    </lineage>
</organism>
<keyword evidence="1" id="KW-0732">Signal</keyword>
<name>A0A9P9WZ59_9PEZI</name>
<reference evidence="2" key="1">
    <citation type="submission" date="2021-03" db="EMBL/GenBank/DDBJ databases">
        <title>Revisited historic fungal species revealed as producer of novel bioactive compounds through whole genome sequencing and comparative genomics.</title>
        <authorList>
            <person name="Vignolle G.A."/>
            <person name="Hochenegger N."/>
            <person name="Mach R.L."/>
            <person name="Mach-Aigner A.R."/>
            <person name="Javad Rahimi M."/>
            <person name="Salim K.A."/>
            <person name="Chan C.M."/>
            <person name="Lim L.B.L."/>
            <person name="Cai F."/>
            <person name="Druzhinina I.S."/>
            <person name="U'Ren J.M."/>
            <person name="Derntl C."/>
        </authorList>
    </citation>
    <scope>NUCLEOTIDE SEQUENCE</scope>
    <source>
        <strain evidence="2">TUCIM 5799</strain>
    </source>
</reference>
<accession>A0A9P9WZ59</accession>
<feature type="chain" id="PRO_5040394062" evidence="1">
    <location>
        <begin position="21"/>
        <end position="136"/>
    </location>
</feature>
<dbReference type="PANTHER" id="PTHR35605:SF1">
    <property type="entry name" value="ECP2 EFFECTOR PROTEIN DOMAIN-CONTAINING PROTEIN-RELATED"/>
    <property type="match status" value="1"/>
</dbReference>
<sequence>MKSSITIIALILGGLSGIQAARADIQGRAETPPPYCDSPDKPSASLYWTLDNIATLRREGKTCHTPPGCTRVACQWKSAIHVCNDKSTDVAPPCSQVADYAEHILNFCDPNFDRTHVQGLETDDENWYVMVGGSDC</sequence>
<proteinExistence type="predicted"/>
<keyword evidence="3" id="KW-1185">Reference proteome</keyword>
<dbReference type="EMBL" id="JAFIMR010000001">
    <property type="protein sequence ID" value="KAI1881802.1"/>
    <property type="molecule type" value="Genomic_DNA"/>
</dbReference>
<evidence type="ECO:0000313" key="3">
    <source>
        <dbReference type="Proteomes" id="UP000829685"/>
    </source>
</evidence>
<evidence type="ECO:0000313" key="2">
    <source>
        <dbReference type="EMBL" id="KAI1881802.1"/>
    </source>
</evidence>
<dbReference type="Proteomes" id="UP000829685">
    <property type="component" value="Unassembled WGS sequence"/>
</dbReference>
<protein>
    <submittedName>
        <fullName evidence="2">Uncharacterized protein</fullName>
    </submittedName>
</protein>
<comment type="caution">
    <text evidence="2">The sequence shown here is derived from an EMBL/GenBank/DDBJ whole genome shotgun (WGS) entry which is preliminary data.</text>
</comment>